<name>A0A538SRD2_UNCEI</name>
<evidence type="ECO:0000256" key="2">
    <source>
        <dbReference type="SAM" id="Coils"/>
    </source>
</evidence>
<dbReference type="Gene3D" id="1.10.10.10">
    <property type="entry name" value="Winged helix-like DNA-binding domain superfamily/Winged helix DNA-binding domain"/>
    <property type="match status" value="1"/>
</dbReference>
<dbReference type="Pfam" id="PF13401">
    <property type="entry name" value="AAA_22"/>
    <property type="match status" value="1"/>
</dbReference>
<dbReference type="PROSITE" id="PS50005">
    <property type="entry name" value="TPR"/>
    <property type="match status" value="1"/>
</dbReference>
<evidence type="ECO:0000256" key="1">
    <source>
        <dbReference type="PROSITE-ProRule" id="PRU00339"/>
    </source>
</evidence>
<dbReference type="InterPro" id="IPR059106">
    <property type="entry name" value="WHD_MalT"/>
</dbReference>
<dbReference type="InterPro" id="IPR011990">
    <property type="entry name" value="TPR-like_helical_dom_sf"/>
</dbReference>
<dbReference type="Pfam" id="PF25873">
    <property type="entry name" value="WHD_MalT"/>
    <property type="match status" value="1"/>
</dbReference>
<evidence type="ECO:0000313" key="4">
    <source>
        <dbReference type="EMBL" id="TMQ53951.1"/>
    </source>
</evidence>
<dbReference type="Gene3D" id="3.40.50.300">
    <property type="entry name" value="P-loop containing nucleotide triphosphate hydrolases"/>
    <property type="match status" value="1"/>
</dbReference>
<dbReference type="Proteomes" id="UP000320184">
    <property type="component" value="Unassembled WGS sequence"/>
</dbReference>
<accession>A0A538SRD2</accession>
<dbReference type="SMART" id="SM01043">
    <property type="entry name" value="BTAD"/>
    <property type="match status" value="1"/>
</dbReference>
<dbReference type="InterPro" id="IPR051677">
    <property type="entry name" value="AfsR-DnrI-RedD_regulator"/>
</dbReference>
<feature type="coiled-coil region" evidence="2">
    <location>
        <begin position="644"/>
        <end position="671"/>
    </location>
</feature>
<comment type="caution">
    <text evidence="4">The sequence shown here is derived from an EMBL/GenBank/DDBJ whole genome shotgun (WGS) entry which is preliminary data.</text>
</comment>
<keyword evidence="1" id="KW-0802">TPR repeat</keyword>
<feature type="repeat" description="TPR" evidence="1">
    <location>
        <begin position="1052"/>
        <end position="1085"/>
    </location>
</feature>
<dbReference type="GO" id="GO:0016887">
    <property type="term" value="F:ATP hydrolysis activity"/>
    <property type="evidence" value="ECO:0007669"/>
    <property type="project" value="InterPro"/>
</dbReference>
<dbReference type="Pfam" id="PF17874">
    <property type="entry name" value="TPR_MalT"/>
    <property type="match status" value="1"/>
</dbReference>
<dbReference type="SMART" id="SM00028">
    <property type="entry name" value="TPR"/>
    <property type="match status" value="9"/>
</dbReference>
<dbReference type="InterPro" id="IPR049945">
    <property type="entry name" value="AAA_22"/>
</dbReference>
<feature type="domain" description="Bacterial transcriptional activator" evidence="3">
    <location>
        <begin position="995"/>
        <end position="1136"/>
    </location>
</feature>
<dbReference type="InterPro" id="IPR005158">
    <property type="entry name" value="BTAD"/>
</dbReference>
<organism evidence="4 5">
    <name type="scientific">Eiseniibacteriota bacterium</name>
    <dbReference type="NCBI Taxonomy" id="2212470"/>
    <lineage>
        <taxon>Bacteria</taxon>
        <taxon>Candidatus Eiseniibacteriota</taxon>
    </lineage>
</organism>
<keyword evidence="2" id="KW-0175">Coiled coil</keyword>
<dbReference type="InterPro" id="IPR019734">
    <property type="entry name" value="TPR_rpt"/>
</dbReference>
<proteinExistence type="predicted"/>
<dbReference type="EMBL" id="VBOT01000006">
    <property type="protein sequence ID" value="TMQ53951.1"/>
    <property type="molecule type" value="Genomic_DNA"/>
</dbReference>
<sequence length="1178" mass="130611">MTSLSAESRRKQDATPLYRAKLSRPNLGRLVLDRPRLVRALTEHAQRSLTLLIADAGYGKSTLLASFAKSLSRPVVWYSLTPSDADPIVFSRYLLEGFRREAPRFGRVFQRILEEFRPGASSGEMLGGTFANELVGLKGSPYLLVLDDFQDAATNPHVIAFMDTLLRQLPASVRIVVASRSVPPLALDRLRAQGQVFELDSEELRLSRDELDQLFGKVYRRPLTAEELASLEETTLGWPTAIHLVHESLERSADARLEDVLARFRASDLELHDYLSSEVYARLDPGSRHMLERTSALSRFDADLAARLGGVRDARPVLDALARRGLLRTFGIGEQASYECHELVRRFVRHELEARAGAPGTRELAADTASALEARGEPERALRHYLQAGRVAEAARIVRDLAPELLRQGRPAALLQYLSDLPRERVREEPLLTLALADAQRAVGSWDEAQALYKEVLDEARRLGTRDHECSAMAGLGRLLNLRGMHEQALGIVESGLARAHGIPVELRRRLLQIKGAAHFYLGHHDAAIRILDEVRSLLKDSADREMLVPTVHNLAMAYAAQGRFREASKELRAALAQVRGTSSPRAPLYLSNLATLLAELGELADARRAAEEGLLAAQRFSNRAQEVTCHQALAQILAQGGDFDGALAALKQAEELNDELRMDLIAADLLALRGRIFCGRGEYRRAVAFLTEAIERLAGGPDGPRLVEFKATLAWCELRAGRVRAARDLLQSLVRRADADENDYQRMRVHYWLGEALLALGEQRAADRHLGLALRLVRERGYLYFLKVQAREEPASLLHALEREVEVPTTSAALVEAGGAVEEPLLKMLAGAPAGVAEAAIAVLGEVGRRAAHEALEDLAKTRRALRPAIRAALRHIGDRTSRGSATGLAETRATRLALFGPPRLYVDGRLVPPSAWRTQRAFHILIYLSLHPRGASRDDLLEHFWPGRQAAAGRRNFHPSLSYIRSVLPRAQAQPILREWDIYRLNPAYPLTCDAWDLDHALEEARSARDPRARRKALQRAAELATGTFLQGFYASWADELQARTRDRVEKCLLDLGAQCAEAGDYEEALSCFRRAVEIDEYRESTWLAMIECLIKLGNRRAALAEYAKLQALLRSGLSVDPLPETQEAARKLWAGSSVHGWPEPHAPATGEPNGAQRVSAFTQVGVKSRVGELMP</sequence>
<dbReference type="Pfam" id="PF13424">
    <property type="entry name" value="TPR_12"/>
    <property type="match status" value="1"/>
</dbReference>
<dbReference type="PANTHER" id="PTHR35807">
    <property type="entry name" value="TRANSCRIPTIONAL REGULATOR REDD-RELATED"/>
    <property type="match status" value="1"/>
</dbReference>
<protein>
    <submittedName>
        <fullName evidence="4">Tetratricopeptide repeat protein</fullName>
    </submittedName>
</protein>
<dbReference type="Pfam" id="PF03704">
    <property type="entry name" value="BTAD"/>
    <property type="match status" value="1"/>
</dbReference>
<reference evidence="4 5" key="1">
    <citation type="journal article" date="2019" name="Nat. Microbiol.">
        <title>Mediterranean grassland soil C-N compound turnover is dependent on rainfall and depth, and is mediated by genomically divergent microorganisms.</title>
        <authorList>
            <person name="Diamond S."/>
            <person name="Andeer P.F."/>
            <person name="Li Z."/>
            <person name="Crits-Christoph A."/>
            <person name="Burstein D."/>
            <person name="Anantharaman K."/>
            <person name="Lane K.R."/>
            <person name="Thomas B.C."/>
            <person name="Pan C."/>
            <person name="Northen T.R."/>
            <person name="Banfield J.F."/>
        </authorList>
    </citation>
    <scope>NUCLEOTIDE SEQUENCE [LARGE SCALE GENOMIC DNA]</scope>
    <source>
        <strain evidence="4">WS_3</strain>
    </source>
</reference>
<dbReference type="InterPro" id="IPR027417">
    <property type="entry name" value="P-loop_NTPase"/>
</dbReference>
<dbReference type="SUPFAM" id="SSF52540">
    <property type="entry name" value="P-loop containing nucleoside triphosphate hydrolases"/>
    <property type="match status" value="1"/>
</dbReference>
<dbReference type="SUPFAM" id="SSF48452">
    <property type="entry name" value="TPR-like"/>
    <property type="match status" value="4"/>
</dbReference>
<dbReference type="AlphaFoldDB" id="A0A538SRD2"/>
<evidence type="ECO:0000259" key="3">
    <source>
        <dbReference type="SMART" id="SM01043"/>
    </source>
</evidence>
<dbReference type="Gene3D" id="1.25.40.10">
    <property type="entry name" value="Tetratricopeptide repeat domain"/>
    <property type="match status" value="4"/>
</dbReference>
<dbReference type="InterPro" id="IPR041617">
    <property type="entry name" value="TPR_MalT"/>
</dbReference>
<gene>
    <name evidence="4" type="ORF">E6K73_00650</name>
</gene>
<dbReference type="InterPro" id="IPR036388">
    <property type="entry name" value="WH-like_DNA-bd_sf"/>
</dbReference>
<evidence type="ECO:0000313" key="5">
    <source>
        <dbReference type="Proteomes" id="UP000320184"/>
    </source>
</evidence>